<protein>
    <submittedName>
        <fullName evidence="1">Uncharacterized protein</fullName>
    </submittedName>
</protein>
<dbReference type="EnsemblPlants" id="ONIVA03G17450.1">
    <property type="protein sequence ID" value="ONIVA03G17450.1"/>
    <property type="gene ID" value="ONIVA03G17450"/>
</dbReference>
<evidence type="ECO:0000313" key="1">
    <source>
        <dbReference type="EnsemblPlants" id="ONIVA03G17450.1"/>
    </source>
</evidence>
<dbReference type="OMA" id="WRPIAAT"/>
<dbReference type="HOGENOM" id="CLU_092212_0_0_1"/>
<dbReference type="Gramene" id="ONIVA03G17450.1">
    <property type="protein sequence ID" value="ONIVA03G17450.1"/>
    <property type="gene ID" value="ONIVA03G17450"/>
</dbReference>
<dbReference type="AlphaFoldDB" id="A0A0E0GM22"/>
<reference evidence="1" key="2">
    <citation type="submission" date="2018-04" db="EMBL/GenBank/DDBJ databases">
        <title>OnivRS2 (Oryza nivara Reference Sequence Version 2).</title>
        <authorList>
            <person name="Zhang J."/>
            <person name="Kudrna D."/>
            <person name="Lee S."/>
            <person name="Talag J."/>
            <person name="Rajasekar S."/>
            <person name="Welchert J."/>
            <person name="Hsing Y.-I."/>
            <person name="Wing R.A."/>
        </authorList>
    </citation>
    <scope>NUCLEOTIDE SEQUENCE [LARGE SCALE GENOMIC DNA]</scope>
    <source>
        <strain evidence="1">SL10</strain>
    </source>
</reference>
<evidence type="ECO:0000313" key="2">
    <source>
        <dbReference type="Proteomes" id="UP000006591"/>
    </source>
</evidence>
<accession>A0A0E0GM22</accession>
<reference evidence="1" key="1">
    <citation type="submission" date="2015-04" db="UniProtKB">
        <authorList>
            <consortium name="EnsemblPlants"/>
        </authorList>
    </citation>
    <scope>IDENTIFICATION</scope>
    <source>
        <strain evidence="1">SL10</strain>
    </source>
</reference>
<keyword evidence="2" id="KW-1185">Reference proteome</keyword>
<proteinExistence type="predicted"/>
<sequence>MWWWRPIAATAAALDEGFGDPTVENLAAEMLSFGQKMAERAVSHCRANTPVAYRSMVLLPSLHMAVVQSLTVLRRTRVKLRGAGGDDDSGEADGVVGTAKACSEPCIGKVVSRNGSLFISLFSFPALCQGDHLFHGEVTLDLPSSLLAPTRGQSYLDFAPANATSACAAREHGDGRKGGQEVGRGLGGFELMSTTSTRPVYGLLDRQCGLIDMKNYRQRWRAPLSGAQGREGGEWGACRCGLLDQSPLLDLSTASSTADAVSLI</sequence>
<organism evidence="1">
    <name type="scientific">Oryza nivara</name>
    <name type="common">Indian wild rice</name>
    <name type="synonym">Oryza sativa f. spontanea</name>
    <dbReference type="NCBI Taxonomy" id="4536"/>
    <lineage>
        <taxon>Eukaryota</taxon>
        <taxon>Viridiplantae</taxon>
        <taxon>Streptophyta</taxon>
        <taxon>Embryophyta</taxon>
        <taxon>Tracheophyta</taxon>
        <taxon>Spermatophyta</taxon>
        <taxon>Magnoliopsida</taxon>
        <taxon>Liliopsida</taxon>
        <taxon>Poales</taxon>
        <taxon>Poaceae</taxon>
        <taxon>BOP clade</taxon>
        <taxon>Oryzoideae</taxon>
        <taxon>Oryzeae</taxon>
        <taxon>Oryzinae</taxon>
        <taxon>Oryza</taxon>
    </lineage>
</organism>
<name>A0A0E0GM22_ORYNI</name>
<dbReference type="Proteomes" id="UP000006591">
    <property type="component" value="Chromosome 3"/>
</dbReference>